<sequence>VKTEMTPQMAGAMYFAYVSSIAFLVIGIYLSYRRRRIHPLLLLSLSAISFSWIESPYDWAMYAQFPPALPRMPSWWPLNVTWGGLPSSVPLGYVSYFVIPGLSGAALGRWLSAKFGWRRPITLLVVGLAVGVSWALFFNAFTGAQLGNFYYGYVIPGLAIFEGTKHQYPLYDSLAMGIQMMVFAYLLGRTDSEGRNIVEMWADTKTKNRVQSSVLSVVTVIVFGNLLYGAVFAPHLITKLGGYVTAGPTEELYPGTPNQPK</sequence>
<organism evidence="2 3">
    <name type="scientific">Mycobacterium numidiamassiliense</name>
    <dbReference type="NCBI Taxonomy" id="1841861"/>
    <lineage>
        <taxon>Bacteria</taxon>
        <taxon>Bacillati</taxon>
        <taxon>Actinomycetota</taxon>
        <taxon>Actinomycetes</taxon>
        <taxon>Mycobacteriales</taxon>
        <taxon>Mycobacteriaceae</taxon>
        <taxon>Mycobacterium</taxon>
    </lineage>
</organism>
<keyword evidence="1" id="KW-1133">Transmembrane helix</keyword>
<keyword evidence="3" id="KW-1185">Reference proteome</keyword>
<name>A0A2U3PE47_9MYCO</name>
<dbReference type="AlphaFoldDB" id="A0A2U3PE47"/>
<proteinExistence type="predicted"/>
<evidence type="ECO:0000313" key="3">
    <source>
        <dbReference type="Proteomes" id="UP000240424"/>
    </source>
</evidence>
<reference evidence="2 3" key="1">
    <citation type="submission" date="2017-01" db="EMBL/GenBank/DDBJ databases">
        <authorList>
            <consortium name="Urmite Genomes"/>
        </authorList>
    </citation>
    <scope>NUCLEOTIDE SEQUENCE [LARGE SCALE GENOMIC DNA]</scope>
    <source>
        <strain evidence="2 3">AB215</strain>
    </source>
</reference>
<protein>
    <submittedName>
        <fullName evidence="2">DUF5135 domain-containing protein</fullName>
    </submittedName>
</protein>
<dbReference type="Proteomes" id="UP000240424">
    <property type="component" value="Unassembled WGS sequence"/>
</dbReference>
<dbReference type="STRING" id="1841861.GCA_900157365_02582"/>
<dbReference type="EMBL" id="FUEZ01000004">
    <property type="protein sequence ID" value="SPM42044.1"/>
    <property type="molecule type" value="Genomic_DNA"/>
</dbReference>
<feature type="transmembrane region" description="Helical" evidence="1">
    <location>
        <begin position="123"/>
        <end position="141"/>
    </location>
</feature>
<gene>
    <name evidence="2" type="ORF">MNAB215_4262</name>
</gene>
<feature type="transmembrane region" description="Helical" evidence="1">
    <location>
        <begin position="12"/>
        <end position="30"/>
    </location>
</feature>
<keyword evidence="1" id="KW-0472">Membrane</keyword>
<evidence type="ECO:0000313" key="2">
    <source>
        <dbReference type="EMBL" id="SPM42044.1"/>
    </source>
</evidence>
<dbReference type="Pfam" id="PF17198">
    <property type="entry name" value="AveC_like"/>
    <property type="match status" value="1"/>
</dbReference>
<accession>A0A2U3PE47</accession>
<feature type="transmembrane region" description="Helical" evidence="1">
    <location>
        <begin position="93"/>
        <end position="111"/>
    </location>
</feature>
<dbReference type="InterPro" id="IPR033459">
    <property type="entry name" value="AveC-like"/>
</dbReference>
<feature type="transmembrane region" description="Helical" evidence="1">
    <location>
        <begin position="214"/>
        <end position="237"/>
    </location>
</feature>
<keyword evidence="1" id="KW-0812">Transmembrane</keyword>
<feature type="transmembrane region" description="Helical" evidence="1">
    <location>
        <begin position="168"/>
        <end position="187"/>
    </location>
</feature>
<evidence type="ECO:0000256" key="1">
    <source>
        <dbReference type="SAM" id="Phobius"/>
    </source>
</evidence>
<feature type="transmembrane region" description="Helical" evidence="1">
    <location>
        <begin position="37"/>
        <end position="53"/>
    </location>
</feature>
<feature type="non-terminal residue" evidence="2">
    <location>
        <position position="1"/>
    </location>
</feature>